<comment type="caution">
    <text evidence="1">The sequence shown here is derived from an EMBL/GenBank/DDBJ whole genome shotgun (WGS) entry which is preliminary data.</text>
</comment>
<gene>
    <name evidence="1" type="ORF">S12H4_45095</name>
</gene>
<proteinExistence type="predicted"/>
<sequence>MSTYKSLVENWWALPGFKIELMATGLDLPVNLAFNRKAKRD</sequence>
<name>X1VGX2_9ZZZZ</name>
<reference evidence="1" key="1">
    <citation type="journal article" date="2014" name="Front. Microbiol.">
        <title>High frequency of phylogenetically diverse reductive dehalogenase-homologous genes in deep subseafloor sedimentary metagenomes.</title>
        <authorList>
            <person name="Kawai M."/>
            <person name="Futagami T."/>
            <person name="Toyoda A."/>
            <person name="Takaki Y."/>
            <person name="Nishi S."/>
            <person name="Hori S."/>
            <person name="Arai W."/>
            <person name="Tsubouchi T."/>
            <person name="Morono Y."/>
            <person name="Uchiyama I."/>
            <person name="Ito T."/>
            <person name="Fujiyama A."/>
            <person name="Inagaki F."/>
            <person name="Takami H."/>
        </authorList>
    </citation>
    <scope>NUCLEOTIDE SEQUENCE</scope>
    <source>
        <strain evidence="1">Expedition CK06-06</strain>
    </source>
</reference>
<accession>X1VGX2</accession>
<organism evidence="1">
    <name type="scientific">marine sediment metagenome</name>
    <dbReference type="NCBI Taxonomy" id="412755"/>
    <lineage>
        <taxon>unclassified sequences</taxon>
        <taxon>metagenomes</taxon>
        <taxon>ecological metagenomes</taxon>
    </lineage>
</organism>
<dbReference type="EMBL" id="BARW01027848">
    <property type="protein sequence ID" value="GAJ06460.1"/>
    <property type="molecule type" value="Genomic_DNA"/>
</dbReference>
<protein>
    <submittedName>
        <fullName evidence="1">Uncharacterized protein</fullName>
    </submittedName>
</protein>
<dbReference type="AlphaFoldDB" id="X1VGX2"/>
<evidence type="ECO:0000313" key="1">
    <source>
        <dbReference type="EMBL" id="GAJ06460.1"/>
    </source>
</evidence>